<dbReference type="AlphaFoldDB" id="A0A0F9LXR1"/>
<name>A0A0F9LXR1_9ZZZZ</name>
<dbReference type="EMBL" id="LAZR01011412">
    <property type="protein sequence ID" value="KKM61832.1"/>
    <property type="molecule type" value="Genomic_DNA"/>
</dbReference>
<comment type="caution">
    <text evidence="1">The sequence shown here is derived from an EMBL/GenBank/DDBJ whole genome shotgun (WGS) entry which is preliminary data.</text>
</comment>
<evidence type="ECO:0000313" key="1">
    <source>
        <dbReference type="EMBL" id="KKM61832.1"/>
    </source>
</evidence>
<gene>
    <name evidence="1" type="ORF">LCGC14_1527830</name>
</gene>
<reference evidence="1" key="1">
    <citation type="journal article" date="2015" name="Nature">
        <title>Complex archaea that bridge the gap between prokaryotes and eukaryotes.</title>
        <authorList>
            <person name="Spang A."/>
            <person name="Saw J.H."/>
            <person name="Jorgensen S.L."/>
            <person name="Zaremba-Niedzwiedzka K."/>
            <person name="Martijn J."/>
            <person name="Lind A.E."/>
            <person name="van Eijk R."/>
            <person name="Schleper C."/>
            <person name="Guy L."/>
            <person name="Ettema T.J."/>
        </authorList>
    </citation>
    <scope>NUCLEOTIDE SEQUENCE</scope>
</reference>
<sequence>MVNEKPTFMEGNCIYKLQCDSVSEDCHIDCDRYHKFDLPEFIDFTHKNQSNRIETRGRKQKYDEPLTETVCFNITAKQKEILNEILKEKKIDVSSFVRCLIFGE</sequence>
<proteinExistence type="predicted"/>
<organism evidence="1">
    <name type="scientific">marine sediment metagenome</name>
    <dbReference type="NCBI Taxonomy" id="412755"/>
    <lineage>
        <taxon>unclassified sequences</taxon>
        <taxon>metagenomes</taxon>
        <taxon>ecological metagenomes</taxon>
    </lineage>
</organism>
<protein>
    <submittedName>
        <fullName evidence="1">Uncharacterized protein</fullName>
    </submittedName>
</protein>
<accession>A0A0F9LXR1</accession>